<dbReference type="EMBL" id="JAJBZT010000006">
    <property type="protein sequence ID" value="MCB6184289.1"/>
    <property type="molecule type" value="Genomic_DNA"/>
</dbReference>
<comment type="caution">
    <text evidence="1">The sequence shown here is derived from an EMBL/GenBank/DDBJ whole genome shotgun (WGS) entry which is preliminary data.</text>
</comment>
<proteinExistence type="predicted"/>
<sequence>MSLQTQVNNLALRIATECKSLKVSVGPLSSLSTTDKSSLVAAINELFTVFGSATQILDSAAAGDTSHTWSANKIISEINAAKNAIINGAPEALDTLLEIASQLANDQSALSSLLTAVGNRVRFDDAQGLNATQQQQARDNIGAVSVADVGDVNADFVATFEAGLL</sequence>
<organism evidence="1 2">
    <name type="scientific">Leeia speluncae</name>
    <dbReference type="NCBI Taxonomy" id="2884804"/>
    <lineage>
        <taxon>Bacteria</taxon>
        <taxon>Pseudomonadati</taxon>
        <taxon>Pseudomonadota</taxon>
        <taxon>Betaproteobacteria</taxon>
        <taxon>Neisseriales</taxon>
        <taxon>Leeiaceae</taxon>
        <taxon>Leeia</taxon>
    </lineage>
</organism>
<accession>A0ABS8D7V2</accession>
<dbReference type="Proteomes" id="UP001165395">
    <property type="component" value="Unassembled WGS sequence"/>
</dbReference>
<dbReference type="RefSeq" id="WP_227181100.1">
    <property type="nucleotide sequence ID" value="NZ_JAJBZT010000006.1"/>
</dbReference>
<gene>
    <name evidence="1" type="ORF">LIN78_12110</name>
</gene>
<evidence type="ECO:0000313" key="2">
    <source>
        <dbReference type="Proteomes" id="UP001165395"/>
    </source>
</evidence>
<protein>
    <submittedName>
        <fullName evidence="1">Uncharacterized protein</fullName>
    </submittedName>
</protein>
<keyword evidence="2" id="KW-1185">Reference proteome</keyword>
<evidence type="ECO:0000313" key="1">
    <source>
        <dbReference type="EMBL" id="MCB6184289.1"/>
    </source>
</evidence>
<reference evidence="1" key="1">
    <citation type="submission" date="2021-10" db="EMBL/GenBank/DDBJ databases">
        <title>The complete genome sequence of Leeia sp. TBRC 13508.</title>
        <authorList>
            <person name="Charoenyingcharoen P."/>
            <person name="Yukphan P."/>
        </authorList>
    </citation>
    <scope>NUCLEOTIDE SEQUENCE</scope>
    <source>
        <strain evidence="1">TBRC 13508</strain>
    </source>
</reference>
<name>A0ABS8D7V2_9NEIS</name>